<dbReference type="GO" id="GO:0005886">
    <property type="term" value="C:plasma membrane"/>
    <property type="evidence" value="ECO:0007669"/>
    <property type="project" value="UniProtKB-SubCell"/>
</dbReference>
<comment type="subcellular location">
    <subcellularLocation>
        <location evidence="1">Cell membrane</location>
    </subcellularLocation>
</comment>
<sequence length="556" mass="60210">MDNGHVVAFNAGTTIRSAWGDEMTRDGSLVGAVPAPVLLPKNLWLTPTLQSIALTLVLCGMTLGGWSLYVGLPLAVCIIWLPRLRTRAIPEAAIVDSAAAIAELTRDLSYTTSHNALSAAGVAFSVKQLADKLQSQLGAAAQIVSNAEVMIATEQATSTLSRAALGAASEAHQSSAAGRTELSESISRMHQLSLRASNSRELIEALSLRSDDIQRVTLVIQSIASQTNLLALNAAIEAARAGEHGRGFAVVADEVRGLAARTATATGEVGEMVADIQHRTAQVVEQIRQLSSDLDVGVTQVEHTGQHLENIARLAASVESQVGEIARGADTNREQLDSLFHAIEQMRSDLAISDQQTQRLAQAAVQMEGQAETISERLAEVGLDDYHQRIYDLAREGASQISARFEADIAEGRVSLDDLFDRNYQAIPDTSPARFQTRFDRYTDQVLPAIQEPLLPRHEGLVFAIACTQQGYVPTHNKVFSQPLTGDAQVDTLQNRTKRKFADRTGIRCGSHQQAVLLQTYTRDTGELMHDLSVPIIVKGRHWGGLRLGYKPEDPR</sequence>
<dbReference type="AlphaFoldDB" id="A0A5E6PHW2"/>
<keyword evidence="5" id="KW-0812">Transmembrane</keyword>
<evidence type="ECO:0000256" key="1">
    <source>
        <dbReference type="ARBA" id="ARBA00004236"/>
    </source>
</evidence>
<dbReference type="SUPFAM" id="SSF58104">
    <property type="entry name" value="Methyl-accepting chemotaxis protein (MCP) signaling domain"/>
    <property type="match status" value="1"/>
</dbReference>
<accession>A0A5E6PHW2</accession>
<evidence type="ECO:0000313" key="13">
    <source>
        <dbReference type="Proteomes" id="UP000326953"/>
    </source>
</evidence>
<dbReference type="InterPro" id="IPR004089">
    <property type="entry name" value="MCPsignal_dom"/>
</dbReference>
<dbReference type="PANTHER" id="PTHR32089:SF120">
    <property type="entry name" value="METHYL-ACCEPTING CHEMOTAXIS PROTEIN TLPQ"/>
    <property type="match status" value="1"/>
</dbReference>
<evidence type="ECO:0000256" key="5">
    <source>
        <dbReference type="ARBA" id="ARBA00022692"/>
    </source>
</evidence>
<evidence type="ECO:0000313" key="12">
    <source>
        <dbReference type="EMBL" id="VVM41194.1"/>
    </source>
</evidence>
<dbReference type="SMART" id="SM00283">
    <property type="entry name" value="MA"/>
    <property type="match status" value="1"/>
</dbReference>
<dbReference type="GO" id="GO:0006935">
    <property type="term" value="P:chemotaxis"/>
    <property type="evidence" value="ECO:0007669"/>
    <property type="project" value="UniProtKB-KW"/>
</dbReference>
<evidence type="ECO:0000256" key="4">
    <source>
        <dbReference type="ARBA" id="ARBA00022500"/>
    </source>
</evidence>
<dbReference type="PROSITE" id="PS50111">
    <property type="entry name" value="CHEMOTAXIS_TRANSDUC_2"/>
    <property type="match status" value="1"/>
</dbReference>
<dbReference type="PANTHER" id="PTHR32089">
    <property type="entry name" value="METHYL-ACCEPTING CHEMOTAXIS PROTEIN MCPB"/>
    <property type="match status" value="1"/>
</dbReference>
<keyword evidence="7" id="KW-0472">Membrane</keyword>
<keyword evidence="2" id="KW-1003">Cell membrane</keyword>
<dbReference type="Proteomes" id="UP000326953">
    <property type="component" value="Unassembled WGS sequence"/>
</dbReference>
<comment type="similarity">
    <text evidence="9">Belongs to the methyl-accepting chemotaxis (MCP) protein family.</text>
</comment>
<keyword evidence="3" id="KW-0488">Methylation</keyword>
<reference evidence="12 13" key="1">
    <citation type="submission" date="2019-09" db="EMBL/GenBank/DDBJ databases">
        <authorList>
            <person name="Chandra G."/>
            <person name="Truman W A."/>
        </authorList>
    </citation>
    <scope>NUCLEOTIDE SEQUENCE [LARGE SCALE GENOMIC DNA]</scope>
    <source>
        <strain evidence="12">PS662</strain>
    </source>
</reference>
<evidence type="ECO:0000259" key="11">
    <source>
        <dbReference type="PROSITE" id="PS50111"/>
    </source>
</evidence>
<keyword evidence="8 10" id="KW-0807">Transducer</keyword>
<organism evidence="12 13">
    <name type="scientific">Pseudomonas fluorescens</name>
    <dbReference type="NCBI Taxonomy" id="294"/>
    <lineage>
        <taxon>Bacteria</taxon>
        <taxon>Pseudomonadati</taxon>
        <taxon>Pseudomonadota</taxon>
        <taxon>Gammaproteobacteria</taxon>
        <taxon>Pseudomonadales</taxon>
        <taxon>Pseudomonadaceae</taxon>
        <taxon>Pseudomonas</taxon>
    </lineage>
</organism>
<dbReference type="EMBL" id="CABVHK010000001">
    <property type="protein sequence ID" value="VVM41194.1"/>
    <property type="molecule type" value="Genomic_DNA"/>
</dbReference>
<evidence type="ECO:0000256" key="2">
    <source>
        <dbReference type="ARBA" id="ARBA00022475"/>
    </source>
</evidence>
<dbReference type="CDD" id="cd11386">
    <property type="entry name" value="MCP_signal"/>
    <property type="match status" value="1"/>
</dbReference>
<dbReference type="Pfam" id="PF00015">
    <property type="entry name" value="MCPsignal"/>
    <property type="match status" value="1"/>
</dbReference>
<evidence type="ECO:0000256" key="3">
    <source>
        <dbReference type="ARBA" id="ARBA00022481"/>
    </source>
</evidence>
<name>A0A5E6PHW2_PSEFL</name>
<evidence type="ECO:0000256" key="6">
    <source>
        <dbReference type="ARBA" id="ARBA00022989"/>
    </source>
</evidence>
<feature type="domain" description="Methyl-accepting transducer" evidence="11">
    <location>
        <begin position="111"/>
        <end position="347"/>
    </location>
</feature>
<evidence type="ECO:0000256" key="10">
    <source>
        <dbReference type="PROSITE-ProRule" id="PRU00284"/>
    </source>
</evidence>
<keyword evidence="6" id="KW-1133">Transmembrane helix</keyword>
<dbReference type="GO" id="GO:0007165">
    <property type="term" value="P:signal transduction"/>
    <property type="evidence" value="ECO:0007669"/>
    <property type="project" value="UniProtKB-KW"/>
</dbReference>
<protein>
    <recommendedName>
        <fullName evidence="11">Methyl-accepting transducer domain-containing protein</fullName>
    </recommendedName>
</protein>
<keyword evidence="4" id="KW-0145">Chemotaxis</keyword>
<gene>
    <name evidence="12" type="ORF">PS662_00299</name>
</gene>
<evidence type="ECO:0000256" key="9">
    <source>
        <dbReference type="ARBA" id="ARBA00029447"/>
    </source>
</evidence>
<evidence type="ECO:0000256" key="8">
    <source>
        <dbReference type="ARBA" id="ARBA00023224"/>
    </source>
</evidence>
<dbReference type="Gene3D" id="1.10.287.950">
    <property type="entry name" value="Methyl-accepting chemotaxis protein"/>
    <property type="match status" value="1"/>
</dbReference>
<evidence type="ECO:0000256" key="7">
    <source>
        <dbReference type="ARBA" id="ARBA00023136"/>
    </source>
</evidence>
<proteinExistence type="inferred from homology"/>